<proteinExistence type="predicted"/>
<gene>
    <name evidence="1" type="ORF">BKA15_000008</name>
</gene>
<organism evidence="1 2">
    <name type="scientific">Microlunatus parietis</name>
    <dbReference type="NCBI Taxonomy" id="682979"/>
    <lineage>
        <taxon>Bacteria</taxon>
        <taxon>Bacillati</taxon>
        <taxon>Actinomycetota</taxon>
        <taxon>Actinomycetes</taxon>
        <taxon>Propionibacteriales</taxon>
        <taxon>Propionibacteriaceae</taxon>
        <taxon>Microlunatus</taxon>
    </lineage>
</organism>
<name>A0A7Y9I1V0_9ACTN</name>
<dbReference type="SUPFAM" id="SSF52540">
    <property type="entry name" value="P-loop containing nucleoside triphosphate hydrolases"/>
    <property type="match status" value="1"/>
</dbReference>
<dbReference type="Pfam" id="PF13671">
    <property type="entry name" value="AAA_33"/>
    <property type="match status" value="1"/>
</dbReference>
<dbReference type="GO" id="GO:0016301">
    <property type="term" value="F:kinase activity"/>
    <property type="evidence" value="ECO:0007669"/>
    <property type="project" value="UniProtKB-KW"/>
</dbReference>
<keyword evidence="2" id="KW-1185">Reference proteome</keyword>
<keyword evidence="1" id="KW-0418">Kinase</keyword>
<evidence type="ECO:0000313" key="1">
    <source>
        <dbReference type="EMBL" id="NYE68679.1"/>
    </source>
</evidence>
<sequence length="177" mass="19478">MANPIAAGGVGAESTRFITFRGNSGSGKSTIAAAVREARPAGTLAIIGQDVIRREILGSGEDLAGHPMSLTDMIARHLLNRGVDVIVEGILNAAWYTDTLVQLMADHRGVSRSYIWKLPFEETVRRTATKPAVKDSWEQNLRKWWRGFQPVSGLNEQIIGPEESFDSTVERVLSECW</sequence>
<dbReference type="EMBL" id="JACCBU010000001">
    <property type="protein sequence ID" value="NYE68679.1"/>
    <property type="molecule type" value="Genomic_DNA"/>
</dbReference>
<keyword evidence="1" id="KW-0808">Transferase</keyword>
<dbReference type="Gene3D" id="3.40.50.300">
    <property type="entry name" value="P-loop containing nucleotide triphosphate hydrolases"/>
    <property type="match status" value="1"/>
</dbReference>
<accession>A0A7Y9I1V0</accession>
<dbReference type="InterPro" id="IPR027417">
    <property type="entry name" value="P-loop_NTPase"/>
</dbReference>
<comment type="caution">
    <text evidence="1">The sequence shown here is derived from an EMBL/GenBank/DDBJ whole genome shotgun (WGS) entry which is preliminary data.</text>
</comment>
<protein>
    <submittedName>
        <fullName evidence="1">Putative kinase</fullName>
    </submittedName>
</protein>
<dbReference type="Proteomes" id="UP000569914">
    <property type="component" value="Unassembled WGS sequence"/>
</dbReference>
<dbReference type="AlphaFoldDB" id="A0A7Y9I1V0"/>
<dbReference type="RefSeq" id="WP_179747571.1">
    <property type="nucleotide sequence ID" value="NZ_JACCBU010000001.1"/>
</dbReference>
<reference evidence="1 2" key="1">
    <citation type="submission" date="2020-07" db="EMBL/GenBank/DDBJ databases">
        <title>Sequencing the genomes of 1000 actinobacteria strains.</title>
        <authorList>
            <person name="Klenk H.-P."/>
        </authorList>
    </citation>
    <scope>NUCLEOTIDE SEQUENCE [LARGE SCALE GENOMIC DNA]</scope>
    <source>
        <strain evidence="1 2">DSM 22083</strain>
    </source>
</reference>
<evidence type="ECO:0000313" key="2">
    <source>
        <dbReference type="Proteomes" id="UP000569914"/>
    </source>
</evidence>